<dbReference type="AlphaFoldDB" id="A0A199NRU9"/>
<dbReference type="InterPro" id="IPR002178">
    <property type="entry name" value="PTS_EIIA_type-2_dom"/>
</dbReference>
<evidence type="ECO:0000313" key="13">
    <source>
        <dbReference type="EMBL" id="OAX51323.1"/>
    </source>
</evidence>
<accession>A0A199NRU9</accession>
<evidence type="ECO:0000256" key="6">
    <source>
        <dbReference type="ARBA" id="ARBA00022683"/>
    </source>
</evidence>
<dbReference type="CDD" id="cd05563">
    <property type="entry name" value="PTS_IIB_ascorbate"/>
    <property type="match status" value="1"/>
</dbReference>
<dbReference type="PANTHER" id="PTHR36203:SF1">
    <property type="entry name" value="ASCORBATE-SPECIFIC PTS SYSTEM EIIA COMPONENT"/>
    <property type="match status" value="1"/>
</dbReference>
<evidence type="ECO:0000256" key="4">
    <source>
        <dbReference type="ARBA" id="ARBA00022553"/>
    </source>
</evidence>
<keyword evidence="3" id="KW-0963">Cytoplasm</keyword>
<dbReference type="InterPro" id="IPR051351">
    <property type="entry name" value="Ascorbate-PTS_EIIA_comp"/>
</dbReference>
<dbReference type="Gene3D" id="3.40.50.2300">
    <property type="match status" value="1"/>
</dbReference>
<keyword evidence="6" id="KW-0598">Phosphotransferase system</keyword>
<gene>
    <name evidence="13" type="ORF">AN277_0209340</name>
</gene>
<evidence type="ECO:0000256" key="3">
    <source>
        <dbReference type="ARBA" id="ARBA00022490"/>
    </source>
</evidence>
<evidence type="ECO:0000259" key="12">
    <source>
        <dbReference type="PROSITE" id="PS51094"/>
    </source>
</evidence>
<dbReference type="Pfam" id="PF02302">
    <property type="entry name" value="PTS_IIB"/>
    <property type="match status" value="1"/>
</dbReference>
<evidence type="ECO:0000256" key="7">
    <source>
        <dbReference type="ARBA" id="ARBA00022777"/>
    </source>
</evidence>
<evidence type="ECO:0000313" key="14">
    <source>
        <dbReference type="Proteomes" id="UP000053171"/>
    </source>
</evidence>
<evidence type="ECO:0000256" key="8">
    <source>
        <dbReference type="ARBA" id="ARBA00037387"/>
    </source>
</evidence>
<protein>
    <recommendedName>
        <fullName evidence="9">Ascorbate-specific PTS system EIIA component</fullName>
    </recommendedName>
    <alternativeName>
        <fullName evidence="10">Ascorbate-specific phosphotransferase enzyme IIA component</fullName>
    </alternativeName>
</protein>
<proteinExistence type="predicted"/>
<keyword evidence="7" id="KW-0418">Kinase</keyword>
<keyword evidence="5" id="KW-0808">Transferase</keyword>
<dbReference type="Gene3D" id="3.40.930.10">
    <property type="entry name" value="Mannitol-specific EII, Chain A"/>
    <property type="match status" value="1"/>
</dbReference>
<dbReference type="GO" id="GO:0009401">
    <property type="term" value="P:phosphoenolpyruvate-dependent sugar phosphotransferase system"/>
    <property type="evidence" value="ECO:0007669"/>
    <property type="project" value="UniProtKB-KW"/>
</dbReference>
<organism evidence="13 14">
    <name type="scientific">Rothia kristinae</name>
    <dbReference type="NCBI Taxonomy" id="37923"/>
    <lineage>
        <taxon>Bacteria</taxon>
        <taxon>Bacillati</taxon>
        <taxon>Actinomycetota</taxon>
        <taxon>Actinomycetes</taxon>
        <taxon>Micrococcales</taxon>
        <taxon>Micrococcaceae</taxon>
        <taxon>Rothia</taxon>
    </lineage>
</organism>
<dbReference type="SUPFAM" id="SSF52794">
    <property type="entry name" value="PTS system IIB component-like"/>
    <property type="match status" value="1"/>
</dbReference>
<sequence length="277" mass="29210">MVRLSDLISVPAIRLEVDAEDWRSAIQHAGALLADVGVAGPSYTQAMVDVVEEHGPYIVITPGFALAHARPDASVTATGLSFVRLAAPVRFGHASNDPVTIVMALTAQDPGAHQQALASLAQVLGDTQKRAALDDAATPEEVLEVFASAPTRAPSTGAPQQQHSAQQRPTPDDPAEVGDTIPSKNLLLTVCGNGLGTSLFLKNTTEQVLDRWGWSPYLSVEATDTISAKGRAKEADFLLTSGAIAQTLGDVGVPVEVIENFSSQEEVDAALRRRYAI</sequence>
<dbReference type="EMBL" id="LJBJ02000023">
    <property type="protein sequence ID" value="OAX51323.1"/>
    <property type="molecule type" value="Genomic_DNA"/>
</dbReference>
<dbReference type="GO" id="GO:0016301">
    <property type="term" value="F:kinase activity"/>
    <property type="evidence" value="ECO:0007669"/>
    <property type="project" value="UniProtKB-KW"/>
</dbReference>
<dbReference type="PANTHER" id="PTHR36203">
    <property type="entry name" value="ASCORBATE-SPECIFIC PTS SYSTEM EIIA COMPONENT"/>
    <property type="match status" value="1"/>
</dbReference>
<dbReference type="PROSITE" id="PS51094">
    <property type="entry name" value="PTS_EIIA_TYPE_2"/>
    <property type="match status" value="1"/>
</dbReference>
<keyword evidence="2" id="KW-0813">Transport</keyword>
<dbReference type="InterPro" id="IPR016152">
    <property type="entry name" value="PTrfase/Anion_transptr"/>
</dbReference>
<keyword evidence="13" id="KW-0762">Sugar transport</keyword>
<dbReference type="Pfam" id="PF00359">
    <property type="entry name" value="PTS_EIIA_2"/>
    <property type="match status" value="1"/>
</dbReference>
<feature type="compositionally biased region" description="Polar residues" evidence="11">
    <location>
        <begin position="153"/>
        <end position="169"/>
    </location>
</feature>
<comment type="caution">
    <text evidence="13">The sequence shown here is derived from an EMBL/GenBank/DDBJ whole genome shotgun (WGS) entry which is preliminary data.</text>
</comment>
<evidence type="ECO:0000256" key="10">
    <source>
        <dbReference type="ARBA" id="ARBA00042072"/>
    </source>
</evidence>
<evidence type="ECO:0000256" key="11">
    <source>
        <dbReference type="SAM" id="MobiDB-lite"/>
    </source>
</evidence>
<feature type="domain" description="PTS EIIA type-2" evidence="12">
    <location>
        <begin position="6"/>
        <end position="149"/>
    </location>
</feature>
<dbReference type="GO" id="GO:0008982">
    <property type="term" value="F:protein-N(PI)-phosphohistidine-sugar phosphotransferase activity"/>
    <property type="evidence" value="ECO:0007669"/>
    <property type="project" value="InterPro"/>
</dbReference>
<evidence type="ECO:0000256" key="1">
    <source>
        <dbReference type="ARBA" id="ARBA00004496"/>
    </source>
</evidence>
<keyword evidence="4" id="KW-0597">Phosphoprotein</keyword>
<evidence type="ECO:0000256" key="2">
    <source>
        <dbReference type="ARBA" id="ARBA00022448"/>
    </source>
</evidence>
<comment type="function">
    <text evidence="8">The phosphoenolpyruvate-dependent sugar phosphotransferase system (sugar PTS), a major carbohydrate active transport system, catalyzes the phosphorylation of incoming sugar substrates concomitantly with their translocation across the cell membrane. The enzyme II UlaABC PTS system is involved in ascorbate transport.</text>
</comment>
<dbReference type="GO" id="GO:0005737">
    <property type="term" value="C:cytoplasm"/>
    <property type="evidence" value="ECO:0007669"/>
    <property type="project" value="UniProtKB-SubCell"/>
</dbReference>
<dbReference type="InterPro" id="IPR036095">
    <property type="entry name" value="PTS_EIIB-like_sf"/>
</dbReference>
<name>A0A199NRU9_9MICC</name>
<feature type="region of interest" description="Disordered" evidence="11">
    <location>
        <begin position="151"/>
        <end position="180"/>
    </location>
</feature>
<keyword evidence="14" id="KW-1185">Reference proteome</keyword>
<dbReference type="RefSeq" id="WP_064725757.1">
    <property type="nucleotide sequence ID" value="NZ_LJBJ02000023.1"/>
</dbReference>
<dbReference type="InterPro" id="IPR003501">
    <property type="entry name" value="PTS_EIIB_2/3"/>
</dbReference>
<reference evidence="13" key="1">
    <citation type="submission" date="2016-06" db="EMBL/GenBank/DDBJ databases">
        <title>Identification of putative biosynthetic pathways for the production of bioactive secondary metabolites by the marine actinomycete Kocuria kristinae RUTW2-3.</title>
        <authorList>
            <person name="Waterworth S.C."/>
            <person name="Walmsley T.A."/>
            <person name="Matongo T."/>
            <person name="Davies-Coleman M.T."/>
            <person name="Dorrington R.A."/>
        </authorList>
    </citation>
    <scope>NUCLEOTIDE SEQUENCE [LARGE SCALE GENOMIC DNA]</scope>
    <source>
        <strain evidence="13">RUTW2-3</strain>
    </source>
</reference>
<evidence type="ECO:0000256" key="9">
    <source>
        <dbReference type="ARBA" id="ARBA00041175"/>
    </source>
</evidence>
<evidence type="ECO:0000256" key="5">
    <source>
        <dbReference type="ARBA" id="ARBA00022679"/>
    </source>
</evidence>
<dbReference type="Proteomes" id="UP000053171">
    <property type="component" value="Unassembled WGS sequence"/>
</dbReference>
<comment type="subcellular location">
    <subcellularLocation>
        <location evidence="1">Cytoplasm</location>
    </subcellularLocation>
</comment>
<dbReference type="SUPFAM" id="SSF55804">
    <property type="entry name" value="Phoshotransferase/anion transport protein"/>
    <property type="match status" value="1"/>
</dbReference>